<feature type="transmembrane region" description="Helical" evidence="1">
    <location>
        <begin position="20"/>
        <end position="44"/>
    </location>
</feature>
<dbReference type="AlphaFoldDB" id="A0A8R1DIL4"/>
<keyword evidence="1" id="KW-0472">Membrane</keyword>
<evidence type="ECO:0000313" key="2">
    <source>
        <dbReference type="EnsemblMetazoa" id="CJA02978.1"/>
    </source>
</evidence>
<dbReference type="OMA" id="IFTSYCS"/>
<dbReference type="EnsemblMetazoa" id="CJA02978.1">
    <property type="protein sequence ID" value="CJA02978.1"/>
    <property type="gene ID" value="WBGene00122182"/>
</dbReference>
<evidence type="ECO:0000256" key="1">
    <source>
        <dbReference type="SAM" id="Phobius"/>
    </source>
</evidence>
<feature type="transmembrane region" description="Helical" evidence="1">
    <location>
        <begin position="65"/>
        <end position="91"/>
    </location>
</feature>
<sequence>MSVYGFRAVDNLYEYTSYTYSFNFLTAFALLTGVYTIFSFYITIRMCIFYLNRREAVKNGLRADVFRLFLMMQVWNAFHVFLDFLIVRIPLTSIFTAYCAQSKPEVLLKTLTMLFTGFAYASHILTLMFCLQRVLLIYATEYQKETISKVLDVLCPLLALLAHCLGIPHVLTKNSCFQMASPFPFGAVVITSSRDRHDVPIYTIIYLICIHLMILLILATTCLMFAKLNQKRRMSSELNTKYNSTAEKTLTATMVLILLPIVMPAILSFAAILNYTFYSHLFLLRSLCLDARAHVVSIYFYYTHPIFKSKRSESKVVGSNGL</sequence>
<dbReference type="Proteomes" id="UP000005237">
    <property type="component" value="Unassembled WGS sequence"/>
</dbReference>
<dbReference type="PANTHER" id="PTHR47516">
    <property type="entry name" value="SERPENTINE RECEPTOR, CLASS U-RELATED"/>
    <property type="match status" value="1"/>
</dbReference>
<feature type="transmembrane region" description="Helical" evidence="1">
    <location>
        <begin position="150"/>
        <end position="171"/>
    </location>
</feature>
<keyword evidence="3" id="KW-1185">Reference proteome</keyword>
<keyword evidence="1" id="KW-0812">Transmembrane</keyword>
<evidence type="ECO:0008006" key="4">
    <source>
        <dbReference type="Google" id="ProtNLM"/>
    </source>
</evidence>
<keyword evidence="1" id="KW-1133">Transmembrane helix</keyword>
<reference evidence="3" key="1">
    <citation type="submission" date="2010-08" db="EMBL/GenBank/DDBJ databases">
        <authorList>
            <consortium name="Caenorhabditis japonica Sequencing Consortium"/>
            <person name="Wilson R.K."/>
        </authorList>
    </citation>
    <scope>NUCLEOTIDE SEQUENCE [LARGE SCALE GENOMIC DNA]</scope>
    <source>
        <strain evidence="3">DF5081</strain>
    </source>
</reference>
<name>A0A8R1DIL4_CAEJA</name>
<evidence type="ECO:0000313" key="3">
    <source>
        <dbReference type="Proteomes" id="UP000005237"/>
    </source>
</evidence>
<feature type="transmembrane region" description="Helical" evidence="1">
    <location>
        <begin position="111"/>
        <end position="138"/>
    </location>
</feature>
<feature type="transmembrane region" description="Helical" evidence="1">
    <location>
        <begin position="249"/>
        <end position="276"/>
    </location>
</feature>
<feature type="transmembrane region" description="Helical" evidence="1">
    <location>
        <begin position="204"/>
        <end position="228"/>
    </location>
</feature>
<organism evidence="2 3">
    <name type="scientific">Caenorhabditis japonica</name>
    <dbReference type="NCBI Taxonomy" id="281687"/>
    <lineage>
        <taxon>Eukaryota</taxon>
        <taxon>Metazoa</taxon>
        <taxon>Ecdysozoa</taxon>
        <taxon>Nematoda</taxon>
        <taxon>Chromadorea</taxon>
        <taxon>Rhabditida</taxon>
        <taxon>Rhabditina</taxon>
        <taxon>Rhabditomorpha</taxon>
        <taxon>Rhabditoidea</taxon>
        <taxon>Rhabditidae</taxon>
        <taxon>Peloderinae</taxon>
        <taxon>Caenorhabditis</taxon>
    </lineage>
</organism>
<protein>
    <recommendedName>
        <fullName evidence="4">Serpentine receptor class gamma</fullName>
    </recommendedName>
</protein>
<dbReference type="InterPro" id="IPR003839">
    <property type="entry name" value="7TM_GPCR_serpentine_rcpt_Sru"/>
</dbReference>
<dbReference type="PANTHER" id="PTHR47516:SF1">
    <property type="entry name" value="SERPENTINE RECEPTOR, CLASS T-RELATED"/>
    <property type="match status" value="1"/>
</dbReference>
<dbReference type="Pfam" id="PF10322">
    <property type="entry name" value="7TM_GPCR_Sru"/>
    <property type="match status" value="1"/>
</dbReference>
<accession>A0A8R1DIL4</accession>
<reference evidence="2" key="2">
    <citation type="submission" date="2022-06" db="UniProtKB">
        <authorList>
            <consortium name="EnsemblMetazoa"/>
        </authorList>
    </citation>
    <scope>IDENTIFICATION</scope>
    <source>
        <strain evidence="2">DF5081</strain>
    </source>
</reference>
<proteinExistence type="predicted"/>